<evidence type="ECO:0000256" key="3">
    <source>
        <dbReference type="ARBA" id="ARBA00023015"/>
    </source>
</evidence>
<feature type="domain" description="Zn(2)-C6 fungal-type" evidence="7">
    <location>
        <begin position="11"/>
        <end position="41"/>
    </location>
</feature>
<evidence type="ECO:0000256" key="4">
    <source>
        <dbReference type="ARBA" id="ARBA00023125"/>
    </source>
</evidence>
<evidence type="ECO:0000313" key="8">
    <source>
        <dbReference type="EMBL" id="AOW06571.1"/>
    </source>
</evidence>
<dbReference type="GO" id="GO:0006351">
    <property type="term" value="P:DNA-templated transcription"/>
    <property type="evidence" value="ECO:0007669"/>
    <property type="project" value="InterPro"/>
</dbReference>
<dbReference type="KEGG" id="yli:2907760"/>
<dbReference type="SUPFAM" id="SSF57701">
    <property type="entry name" value="Zn2/Cys6 DNA-binding domain"/>
    <property type="match status" value="1"/>
</dbReference>
<evidence type="ECO:0000313" key="10">
    <source>
        <dbReference type="Proteomes" id="UP000182444"/>
    </source>
</evidence>
<dbReference type="VEuPathDB" id="FungiDB:YALI0_F03135g"/>
<dbReference type="GO" id="GO:0008270">
    <property type="term" value="F:zinc ion binding"/>
    <property type="evidence" value="ECO:0007669"/>
    <property type="project" value="InterPro"/>
</dbReference>
<evidence type="ECO:0000313" key="9">
    <source>
        <dbReference type="EMBL" id="RDW29225.1"/>
    </source>
</evidence>
<dbReference type="VEuPathDB" id="FungiDB:YALI1_F04345g"/>
<evidence type="ECO:0000259" key="7">
    <source>
        <dbReference type="PROSITE" id="PS50048"/>
    </source>
</evidence>
<dbReference type="InterPro" id="IPR007219">
    <property type="entry name" value="XnlR_reg_dom"/>
</dbReference>
<keyword evidence="5" id="KW-0804">Transcription</keyword>
<dbReference type="Proteomes" id="UP000182444">
    <property type="component" value="Chromosome 1F"/>
</dbReference>
<dbReference type="InterPro" id="IPR051430">
    <property type="entry name" value="Fungal_TF_Env_Response"/>
</dbReference>
<protein>
    <recommendedName>
        <fullName evidence="7">Zn(2)-C6 fungal-type domain-containing protein</fullName>
    </recommendedName>
</protein>
<dbReference type="EMBL" id="KZ857324">
    <property type="protein sequence ID" value="RDW29225.1"/>
    <property type="molecule type" value="Genomic_DNA"/>
</dbReference>
<dbReference type="InterPro" id="IPR001138">
    <property type="entry name" value="Zn2Cys6_DnaBD"/>
</dbReference>
<keyword evidence="3" id="KW-0805">Transcription regulation</keyword>
<evidence type="ECO:0000256" key="5">
    <source>
        <dbReference type="ARBA" id="ARBA00023163"/>
    </source>
</evidence>
<evidence type="ECO:0000313" key="11">
    <source>
        <dbReference type="Proteomes" id="UP000256601"/>
    </source>
</evidence>
<keyword evidence="6" id="KW-0539">Nucleus</keyword>
<name>A0A1D8NLQ7_YARLL</name>
<dbReference type="GO" id="GO:0005634">
    <property type="term" value="C:nucleus"/>
    <property type="evidence" value="ECO:0007669"/>
    <property type="project" value="TreeGrafter"/>
</dbReference>
<keyword evidence="4" id="KW-0238">DNA-binding</keyword>
<gene>
    <name evidence="9" type="ORF">B0I71DRAFT_443</name>
    <name evidence="8" type="ORF">YALI1_F04345g</name>
</gene>
<dbReference type="GO" id="GO:0001228">
    <property type="term" value="F:DNA-binding transcription activator activity, RNA polymerase II-specific"/>
    <property type="evidence" value="ECO:0007669"/>
    <property type="project" value="TreeGrafter"/>
</dbReference>
<dbReference type="Proteomes" id="UP000256601">
    <property type="component" value="Unassembled WGS sequence"/>
</dbReference>
<keyword evidence="1" id="KW-0479">Metal-binding</keyword>
<dbReference type="OrthoDB" id="4096397at2759"/>
<keyword evidence="2" id="KW-0862">Zinc</keyword>
<dbReference type="AlphaFoldDB" id="A0A1D8NLQ7"/>
<evidence type="ECO:0000256" key="2">
    <source>
        <dbReference type="ARBA" id="ARBA00022833"/>
    </source>
</evidence>
<dbReference type="InterPro" id="IPR036864">
    <property type="entry name" value="Zn2-C6_fun-type_DNA-bd_sf"/>
</dbReference>
<reference evidence="8 10" key="1">
    <citation type="journal article" date="2016" name="PLoS ONE">
        <title>Sequence Assembly of Yarrowia lipolytica Strain W29/CLIB89 Shows Transposable Element Diversity.</title>
        <authorList>
            <person name="Magnan C."/>
            <person name="Yu J."/>
            <person name="Chang I."/>
            <person name="Jahn E."/>
            <person name="Kanomata Y."/>
            <person name="Wu J."/>
            <person name="Zeller M."/>
            <person name="Oakes M."/>
            <person name="Baldi P."/>
            <person name="Sandmeyer S."/>
        </authorList>
    </citation>
    <scope>NUCLEOTIDE SEQUENCE [LARGE SCALE GENOMIC DNA]</scope>
    <source>
        <strain evidence="8">CLIB89</strain>
        <strain evidence="10">CLIB89(W29)</strain>
    </source>
</reference>
<dbReference type="Pfam" id="PF04082">
    <property type="entry name" value="Fungal_trans"/>
    <property type="match status" value="1"/>
</dbReference>
<sequence length="574" mass="64347">MKRTRNRLPVSCTFCHARKLRCDRKTPCSNCVTHQRQNCNYLKKHDSKKHTATVNTLAPESLTHIGDAQIYTSSISVAALAGSGSHSNVEGVKPTPREQDPPFLHNVFRLLHQSAREKIDTNPHLWARLLPSRALCEQLCQRYMDTINVFHFAVGPAQPQLWINTVYSKDPSKPHTNAELRAMALVLLMMRLGHIATHDDCPDYCADTYLGPRLQHIAESFLQATVTHNSMALEGFQALILLRCHAVFSPQNIDTDQRDNGIVHSSMSLVSTAVTMGLHRDPSVFKLPDSTAALWRGLWCHVLVCDTFHSLNTGTPLSNVIDTSDVRIQQLDLSALATTDAEKTYLTQCAHSLSLYTRMCRLMRKGLSFIFTPSGLTDANYQIIISDIQDFRSSLNLHMEQWVVTDEINAANRLVLLLGALQLQSLINRACQVPANEAPKSHRRLLFTCLEIGSVCDYLSSNMGHFKSFSWPIKAIFLRVSTLTCLNLCSLAWQATKMNATDSLPEIFATCDTLLAWISSVGAVYVTAHQAHVHLTRLLDIVKREHNVSVDMMGWYMGDVDSPLMEWLIQAPSF</sequence>
<evidence type="ECO:0000256" key="1">
    <source>
        <dbReference type="ARBA" id="ARBA00022723"/>
    </source>
</evidence>
<dbReference type="PANTHER" id="PTHR31944">
    <property type="entry name" value="HEME-RESPONSIVE ZINC FINGER TRANSCRIPTION FACTOR HAP1"/>
    <property type="match status" value="1"/>
</dbReference>
<dbReference type="Gene3D" id="4.10.240.10">
    <property type="entry name" value="Zn(2)-C6 fungal-type DNA-binding domain"/>
    <property type="match status" value="1"/>
</dbReference>
<dbReference type="CDD" id="cd00067">
    <property type="entry name" value="GAL4"/>
    <property type="match status" value="1"/>
</dbReference>
<dbReference type="RefSeq" id="XP_504934.1">
    <property type="nucleotide sequence ID" value="XM_504934.1"/>
</dbReference>
<proteinExistence type="predicted"/>
<dbReference type="PROSITE" id="PS00463">
    <property type="entry name" value="ZN2_CY6_FUNGAL_1"/>
    <property type="match status" value="1"/>
</dbReference>
<dbReference type="CDD" id="cd12148">
    <property type="entry name" value="fungal_TF_MHR"/>
    <property type="match status" value="1"/>
</dbReference>
<dbReference type="GO" id="GO:0000978">
    <property type="term" value="F:RNA polymerase II cis-regulatory region sequence-specific DNA binding"/>
    <property type="evidence" value="ECO:0007669"/>
    <property type="project" value="TreeGrafter"/>
</dbReference>
<organism evidence="8 10">
    <name type="scientific">Yarrowia lipolytica</name>
    <name type="common">Candida lipolytica</name>
    <dbReference type="NCBI Taxonomy" id="4952"/>
    <lineage>
        <taxon>Eukaryota</taxon>
        <taxon>Fungi</taxon>
        <taxon>Dikarya</taxon>
        <taxon>Ascomycota</taxon>
        <taxon>Saccharomycotina</taxon>
        <taxon>Dipodascomycetes</taxon>
        <taxon>Dipodascales</taxon>
        <taxon>Dipodascales incertae sedis</taxon>
        <taxon>Yarrowia</taxon>
    </lineage>
</organism>
<dbReference type="GeneID" id="2907760"/>
<dbReference type="EMBL" id="CP017558">
    <property type="protein sequence ID" value="AOW06571.1"/>
    <property type="molecule type" value="Genomic_DNA"/>
</dbReference>
<dbReference type="SMART" id="SM00066">
    <property type="entry name" value="GAL4"/>
    <property type="match status" value="1"/>
</dbReference>
<reference evidence="9 11" key="2">
    <citation type="submission" date="2018-07" db="EMBL/GenBank/DDBJ databases">
        <title>Draft Genome Assemblies for Five Robust Yarrowia lipolytica Strains Exhibiting High Lipid Production and Pentose Sugar Utilization and Sugar Alcohol Secretion from Undetoxified Lignocellulosic Biomass Hydrolysates.</title>
        <authorList>
            <consortium name="DOE Joint Genome Institute"/>
            <person name="Walker C."/>
            <person name="Ryu S."/>
            <person name="Na H."/>
            <person name="Zane M."/>
            <person name="LaButti K."/>
            <person name="Lipzen A."/>
            <person name="Haridas S."/>
            <person name="Barry K."/>
            <person name="Grigoriev I.V."/>
            <person name="Quarterman J."/>
            <person name="Slininger P."/>
            <person name="Dien B."/>
            <person name="Trinh C.T."/>
        </authorList>
    </citation>
    <scope>NUCLEOTIDE SEQUENCE [LARGE SCALE GENOMIC DNA]</scope>
    <source>
        <strain evidence="9 11">YB392</strain>
    </source>
</reference>
<accession>A0A1D8NLQ7</accession>
<dbReference type="PANTHER" id="PTHR31944:SF131">
    <property type="entry name" value="HEME-RESPONSIVE ZINC FINGER TRANSCRIPTION FACTOR HAP1"/>
    <property type="match status" value="1"/>
</dbReference>
<evidence type="ECO:0000256" key="6">
    <source>
        <dbReference type="ARBA" id="ARBA00023242"/>
    </source>
</evidence>
<dbReference type="PROSITE" id="PS50048">
    <property type="entry name" value="ZN2_CY6_FUNGAL_2"/>
    <property type="match status" value="1"/>
</dbReference>
<dbReference type="Pfam" id="PF00172">
    <property type="entry name" value="Zn_clus"/>
    <property type="match status" value="1"/>
</dbReference>